<evidence type="ECO:0000256" key="11">
    <source>
        <dbReference type="ARBA" id="ARBA00023136"/>
    </source>
</evidence>
<dbReference type="InterPro" id="IPR036188">
    <property type="entry name" value="FAD/NAD-bd_sf"/>
</dbReference>
<name>A0ABD3MXX8_9STRA</name>
<feature type="region of interest" description="Disordered" evidence="15">
    <location>
        <begin position="193"/>
        <end position="241"/>
    </location>
</feature>
<dbReference type="InterPro" id="IPR007266">
    <property type="entry name" value="Ero1"/>
</dbReference>
<dbReference type="EMBL" id="JALLBG020000062">
    <property type="protein sequence ID" value="KAL3768714.1"/>
    <property type="molecule type" value="Genomic_DNA"/>
</dbReference>
<keyword evidence="11" id="KW-0472">Membrane</keyword>
<dbReference type="SUPFAM" id="SSF55856">
    <property type="entry name" value="Cytochrome b5-like heme/steroid binding domain"/>
    <property type="match status" value="1"/>
</dbReference>
<keyword evidence="18" id="KW-1185">Reference proteome</keyword>
<keyword evidence="5" id="KW-0285">Flavoprotein</keyword>
<evidence type="ECO:0000256" key="4">
    <source>
        <dbReference type="ARBA" id="ARBA00022448"/>
    </source>
</evidence>
<feature type="compositionally biased region" description="Polar residues" evidence="15">
    <location>
        <begin position="359"/>
        <end position="369"/>
    </location>
</feature>
<dbReference type="SUPFAM" id="SSF110019">
    <property type="entry name" value="ERO1-like"/>
    <property type="match status" value="2"/>
</dbReference>
<feature type="region of interest" description="Disordered" evidence="15">
    <location>
        <begin position="294"/>
        <end position="382"/>
    </location>
</feature>
<keyword evidence="9" id="KW-0249">Electron transport</keyword>
<dbReference type="InterPro" id="IPR037192">
    <property type="entry name" value="ERO1-like_sf"/>
</dbReference>
<feature type="domain" description="Cytochrome b5 heme-binding" evidence="16">
    <location>
        <begin position="1304"/>
        <end position="1376"/>
    </location>
</feature>
<keyword evidence="7" id="KW-0256">Endoplasmic reticulum</keyword>
<evidence type="ECO:0000259" key="16">
    <source>
        <dbReference type="PROSITE" id="PS50255"/>
    </source>
</evidence>
<dbReference type="Gene3D" id="3.90.700.10">
    <property type="entry name" value="Succinate dehydrogenase/fumarate reductase flavoprotein, catalytic domain"/>
    <property type="match status" value="1"/>
</dbReference>
<evidence type="ECO:0000256" key="7">
    <source>
        <dbReference type="ARBA" id="ARBA00022824"/>
    </source>
</evidence>
<dbReference type="PRINTS" id="PR00363">
    <property type="entry name" value="CYTOCHROMEB5"/>
</dbReference>
<dbReference type="SMART" id="SM01117">
    <property type="entry name" value="Cyt-b5"/>
    <property type="match status" value="1"/>
</dbReference>
<feature type="compositionally biased region" description="Low complexity" evidence="15">
    <location>
        <begin position="26"/>
        <end position="36"/>
    </location>
</feature>
<dbReference type="Gene3D" id="3.10.120.10">
    <property type="entry name" value="Cytochrome b5-like heme/steroid binding domain"/>
    <property type="match status" value="1"/>
</dbReference>
<feature type="compositionally biased region" description="Low complexity" evidence="15">
    <location>
        <begin position="370"/>
        <end position="380"/>
    </location>
</feature>
<evidence type="ECO:0000313" key="18">
    <source>
        <dbReference type="Proteomes" id="UP001530293"/>
    </source>
</evidence>
<evidence type="ECO:0000256" key="13">
    <source>
        <dbReference type="ARBA" id="ARBA00023180"/>
    </source>
</evidence>
<evidence type="ECO:0000256" key="10">
    <source>
        <dbReference type="ARBA" id="ARBA00023002"/>
    </source>
</evidence>
<dbReference type="Pfam" id="PF00173">
    <property type="entry name" value="Cyt-b5"/>
    <property type="match status" value="1"/>
</dbReference>
<dbReference type="Pfam" id="PF04137">
    <property type="entry name" value="ERO1"/>
    <property type="match status" value="1"/>
</dbReference>
<evidence type="ECO:0000256" key="2">
    <source>
        <dbReference type="ARBA" id="ARBA00004367"/>
    </source>
</evidence>
<dbReference type="PANTHER" id="PTHR43400">
    <property type="entry name" value="FUMARATE REDUCTASE"/>
    <property type="match status" value="1"/>
</dbReference>
<evidence type="ECO:0000256" key="9">
    <source>
        <dbReference type="ARBA" id="ARBA00022982"/>
    </source>
</evidence>
<dbReference type="SUPFAM" id="SSF51905">
    <property type="entry name" value="FAD/NAD(P)-binding domain"/>
    <property type="match status" value="1"/>
</dbReference>
<comment type="caution">
    <text evidence="17">The sequence shown here is derived from an EMBL/GenBank/DDBJ whole genome shotgun (WGS) entry which is preliminary data.</text>
</comment>
<proteinExistence type="inferred from homology"/>
<evidence type="ECO:0000256" key="15">
    <source>
        <dbReference type="SAM" id="MobiDB-lite"/>
    </source>
</evidence>
<dbReference type="InterPro" id="IPR036400">
    <property type="entry name" value="Cyt_B5-like_heme/steroid_sf"/>
</dbReference>
<keyword evidence="12" id="KW-1015">Disulfide bond</keyword>
<feature type="compositionally biased region" description="Basic and acidic residues" evidence="15">
    <location>
        <begin position="202"/>
        <end position="214"/>
    </location>
</feature>
<comment type="cofactor">
    <cofactor evidence="1">
        <name>FAD</name>
        <dbReference type="ChEBI" id="CHEBI:57692"/>
    </cofactor>
</comment>
<protein>
    <recommendedName>
        <fullName evidence="16">Cytochrome b5 heme-binding domain-containing protein</fullName>
    </recommendedName>
</protein>
<evidence type="ECO:0000256" key="8">
    <source>
        <dbReference type="ARBA" id="ARBA00022827"/>
    </source>
</evidence>
<keyword evidence="14" id="KW-0676">Redox-active center</keyword>
<evidence type="ECO:0000256" key="3">
    <source>
        <dbReference type="ARBA" id="ARBA00008277"/>
    </source>
</evidence>
<dbReference type="GO" id="GO:0005789">
    <property type="term" value="C:endoplasmic reticulum membrane"/>
    <property type="evidence" value="ECO:0007669"/>
    <property type="project" value="UniProtKB-SubCell"/>
</dbReference>
<dbReference type="GO" id="GO:0016491">
    <property type="term" value="F:oxidoreductase activity"/>
    <property type="evidence" value="ECO:0007669"/>
    <property type="project" value="UniProtKB-KW"/>
</dbReference>
<dbReference type="Proteomes" id="UP001530293">
    <property type="component" value="Unassembled WGS sequence"/>
</dbReference>
<evidence type="ECO:0000256" key="14">
    <source>
        <dbReference type="ARBA" id="ARBA00023284"/>
    </source>
</evidence>
<keyword evidence="10" id="KW-0560">Oxidoreductase</keyword>
<feature type="region of interest" description="Disordered" evidence="15">
    <location>
        <begin position="1"/>
        <end position="36"/>
    </location>
</feature>
<reference evidence="17 18" key="1">
    <citation type="submission" date="2024-10" db="EMBL/GenBank/DDBJ databases">
        <title>Updated reference genomes for cyclostephanoid diatoms.</title>
        <authorList>
            <person name="Roberts W.R."/>
            <person name="Alverson A.J."/>
        </authorList>
    </citation>
    <scope>NUCLEOTIDE SEQUENCE [LARGE SCALE GENOMIC DNA]</scope>
    <source>
        <strain evidence="17 18">AJA232-27</strain>
    </source>
</reference>
<dbReference type="SUPFAM" id="SSF56425">
    <property type="entry name" value="Succinate dehydrogenase/fumarate reductase flavoprotein, catalytic domain"/>
    <property type="match status" value="1"/>
</dbReference>
<evidence type="ECO:0000256" key="6">
    <source>
        <dbReference type="ARBA" id="ARBA00022729"/>
    </source>
</evidence>
<comment type="subcellular location">
    <subcellularLocation>
        <location evidence="2">Endoplasmic reticulum membrane</location>
        <topology evidence="2">Peripheral membrane protein</topology>
        <orientation evidence="2">Lumenal side</orientation>
    </subcellularLocation>
</comment>
<evidence type="ECO:0000256" key="12">
    <source>
        <dbReference type="ARBA" id="ARBA00023157"/>
    </source>
</evidence>
<dbReference type="InterPro" id="IPR003953">
    <property type="entry name" value="FAD-dep_OxRdtase_2_FAD-bd"/>
</dbReference>
<gene>
    <name evidence="17" type="ORF">ACHAWU_006815</name>
</gene>
<evidence type="ECO:0000256" key="1">
    <source>
        <dbReference type="ARBA" id="ARBA00001974"/>
    </source>
</evidence>
<evidence type="ECO:0000313" key="17">
    <source>
        <dbReference type="EMBL" id="KAL3768714.1"/>
    </source>
</evidence>
<dbReference type="InterPro" id="IPR050315">
    <property type="entry name" value="FAD-oxidoreductase_2"/>
</dbReference>
<keyword evidence="13" id="KW-0325">Glycoprotein</keyword>
<dbReference type="PROSITE" id="PS50255">
    <property type="entry name" value="CYTOCHROME_B5_2"/>
    <property type="match status" value="1"/>
</dbReference>
<organism evidence="17 18">
    <name type="scientific">Discostella pseudostelligera</name>
    <dbReference type="NCBI Taxonomy" id="259834"/>
    <lineage>
        <taxon>Eukaryota</taxon>
        <taxon>Sar</taxon>
        <taxon>Stramenopiles</taxon>
        <taxon>Ochrophyta</taxon>
        <taxon>Bacillariophyta</taxon>
        <taxon>Coscinodiscophyceae</taxon>
        <taxon>Thalassiosirophycidae</taxon>
        <taxon>Stephanodiscales</taxon>
        <taxon>Stephanodiscaceae</taxon>
        <taxon>Discostella</taxon>
    </lineage>
</organism>
<keyword evidence="6" id="KW-0732">Signal</keyword>
<keyword evidence="8" id="KW-0274">FAD</keyword>
<dbReference type="Gene3D" id="3.50.50.60">
    <property type="entry name" value="FAD/NAD(P)-binding domain"/>
    <property type="match status" value="1"/>
</dbReference>
<evidence type="ECO:0000256" key="5">
    <source>
        <dbReference type="ARBA" id="ARBA00022630"/>
    </source>
</evidence>
<dbReference type="PANTHER" id="PTHR43400:SF1">
    <property type="entry name" value="FUMARATE REDUCTASE"/>
    <property type="match status" value="1"/>
</dbReference>
<dbReference type="InterPro" id="IPR001199">
    <property type="entry name" value="Cyt_B5-like_heme/steroid-bd"/>
</dbReference>
<dbReference type="InterPro" id="IPR010960">
    <property type="entry name" value="Flavocytochrome_c"/>
</dbReference>
<dbReference type="InterPro" id="IPR027477">
    <property type="entry name" value="Succ_DH/fumarate_Rdtase_cat_sf"/>
</dbReference>
<sequence>MATDSKRMISSSSPSPEMIQRRQRRSSTSSSYKPLSSSSWLPLLLLILLLSSSNFSVNESTTTAAVVVVSAKELIAPTYSIHDTDDAATSNNSFLLHPFFLNNGASASASSSLSSGGAAAAAAAGGVAIGGNGGGGGGFPIEDASCNVEQLEKANDMQLHVILDELMTTNFFRSFAVDLDQKCPLAQWNNNASRKKTTVTSKENDEKEDAKKQSSETSSSSSSNNNNNNKELDGRGTTTLPMSASTIFDAAESISEHEGCAGGLPDLDPDAEPACSVDLGGETSKLGFLSLDVGGSVRKSGSAVPSGGEGQPDDAKGAVMNEIGVDAANDKNEEEDAFECSGNKDELDDDAEPLCSLASDDQTANNPFASSTSTSSSSRSPPLFDSAALLSISQRVDDRSSWESESQQKTFTWNQVSDPVNKNSNEQPCDDDGVGNLPGTFWLDMCSQIKVGDGLTIVNLRLNPERNTGYNGTHIWNAIYKENCLAVDGSSSAPMCYEERVLYRLLSGLHTSTTLSIAKNYYPPSKKKGRTNWEPNPQYFIDKFADHPEQLRNLHFSYVVLLRALKKASGFLYNFEIKTGDIVDDEMATILLRRLLDSTILKSCHDVFTAFDENLMFKEQETAMLLQENFKGVFHNISSILDCVQCQQCKLHGKMAMLGYGTALKILFMPESIVGVSLSRNEIVAFLNTIAKMSESVREVRELTHLYWSTHTVLEKSDDGGGRNTIASSPGLDGVDMLDAAVGAVSSLANKGLIDELTEAALIQQAFQRHPELMVLSKHYGNDLRKFLEFLPNIDSRVIPTKGGSEVPDAIVVGTGLAGLAATLNILDRGGRVTLIEKEHRMGGNSNKASSGINACCPQNATYGDSLDTFRQDTTRSAGHSAKSQLIDVLVENSEAAVQWLKERVGVDLSVLSQLGGHGHKRTHRPRSGMVGAEIIYNIQKAVKKYEQSGMVHIMMDTRVTSLKKDENGTVVGVEVTTKTLDGEMKNMTLTSPNVILATGGFASDRSHGSYLEKYRPELMKMPATAGEFSTGDGITLGTSVGAGLVDMEKVQVHPTGWVDPKDPTNPGKILAGELMRGVGGILINQSGKRFCNELGTRAYVVEKMFSHDRYYNETKTWNVNSEIPTFSLVLSASAANDAKKHVDHYLNKGLLVKLEGLNVLSEWMKVPVSTLKSTLREYQRDAKSGKDQWGKTSFSGVPQDDLSKETFYAGTVTPVLHYCMGGLRIDKNGSVLDENNNIIPGLHAAGEVSGGVHGDNRLGGNSLLECTVFGSIVGKKIPIRQRISTSQLIHSGKGSSVKGATELPKLTMDDVRHHNSDDDCWIAIHGKVYDLTDFAEEHPAGPESILELAGQDGTEAFDAVHSEGVLEEFEPIGIL</sequence>
<feature type="compositionally biased region" description="Low complexity" evidence="15">
    <location>
        <begin position="218"/>
        <end position="229"/>
    </location>
</feature>
<dbReference type="NCBIfam" id="TIGR01813">
    <property type="entry name" value="flavo_cyto_c"/>
    <property type="match status" value="1"/>
</dbReference>
<dbReference type="Pfam" id="PF00890">
    <property type="entry name" value="FAD_binding_2"/>
    <property type="match status" value="1"/>
</dbReference>
<comment type="similarity">
    <text evidence="3">Belongs to the EROs family.</text>
</comment>
<keyword evidence="4" id="KW-0813">Transport</keyword>
<accession>A0ABD3MXX8</accession>